<organism evidence="3 4">
    <name type="scientific">Mycena alexandri</name>
    <dbReference type="NCBI Taxonomy" id="1745969"/>
    <lineage>
        <taxon>Eukaryota</taxon>
        <taxon>Fungi</taxon>
        <taxon>Dikarya</taxon>
        <taxon>Basidiomycota</taxon>
        <taxon>Agaricomycotina</taxon>
        <taxon>Agaricomycetes</taxon>
        <taxon>Agaricomycetidae</taxon>
        <taxon>Agaricales</taxon>
        <taxon>Marasmiineae</taxon>
        <taxon>Mycenaceae</taxon>
        <taxon>Mycena</taxon>
    </lineage>
</organism>
<protein>
    <submittedName>
        <fullName evidence="3">Uncharacterized protein</fullName>
    </submittedName>
</protein>
<sequence length="183" mass="20610">MRLSTIFFSLAAFFVAVSATSGFSVNNRGELVSRQDCCEDPPGCGCPDTSNDLAEAERNCNKAEINTLGCDNFSAPLIFKGEREEVDNELQVDPDTKSSKEERERHQQRRVKIVPTQRKNVWAKNPLARAIPQPCHKDVQRKSKGDGRTQERTKAKDEFSCGLMLINYVFWGGYHEEDEPGKP</sequence>
<evidence type="ECO:0000256" key="2">
    <source>
        <dbReference type="SAM" id="SignalP"/>
    </source>
</evidence>
<feature type="compositionally biased region" description="Basic and acidic residues" evidence="1">
    <location>
        <begin position="135"/>
        <end position="154"/>
    </location>
</feature>
<feature type="signal peptide" evidence="2">
    <location>
        <begin position="1"/>
        <end position="19"/>
    </location>
</feature>
<evidence type="ECO:0000256" key="1">
    <source>
        <dbReference type="SAM" id="MobiDB-lite"/>
    </source>
</evidence>
<feature type="region of interest" description="Disordered" evidence="1">
    <location>
        <begin position="85"/>
        <end position="109"/>
    </location>
</feature>
<gene>
    <name evidence="3" type="ORF">C8F04DRAFT_1237015</name>
</gene>
<accession>A0AAD6WXZ6</accession>
<dbReference type="AlphaFoldDB" id="A0AAD6WXZ6"/>
<evidence type="ECO:0000313" key="4">
    <source>
        <dbReference type="Proteomes" id="UP001218188"/>
    </source>
</evidence>
<feature type="chain" id="PRO_5042110448" evidence="2">
    <location>
        <begin position="20"/>
        <end position="183"/>
    </location>
</feature>
<dbReference type="EMBL" id="JARJCM010000101">
    <property type="protein sequence ID" value="KAJ7029422.1"/>
    <property type="molecule type" value="Genomic_DNA"/>
</dbReference>
<proteinExistence type="predicted"/>
<reference evidence="3" key="1">
    <citation type="submission" date="2023-03" db="EMBL/GenBank/DDBJ databases">
        <title>Massive genome expansion in bonnet fungi (Mycena s.s.) driven by repeated elements and novel gene families across ecological guilds.</title>
        <authorList>
            <consortium name="Lawrence Berkeley National Laboratory"/>
            <person name="Harder C.B."/>
            <person name="Miyauchi S."/>
            <person name="Viragh M."/>
            <person name="Kuo A."/>
            <person name="Thoen E."/>
            <person name="Andreopoulos B."/>
            <person name="Lu D."/>
            <person name="Skrede I."/>
            <person name="Drula E."/>
            <person name="Henrissat B."/>
            <person name="Morin E."/>
            <person name="Kohler A."/>
            <person name="Barry K."/>
            <person name="LaButti K."/>
            <person name="Morin E."/>
            <person name="Salamov A."/>
            <person name="Lipzen A."/>
            <person name="Mereny Z."/>
            <person name="Hegedus B."/>
            <person name="Baldrian P."/>
            <person name="Stursova M."/>
            <person name="Weitz H."/>
            <person name="Taylor A."/>
            <person name="Grigoriev I.V."/>
            <person name="Nagy L.G."/>
            <person name="Martin F."/>
            <person name="Kauserud H."/>
        </authorList>
    </citation>
    <scope>NUCLEOTIDE SEQUENCE</scope>
    <source>
        <strain evidence="3">CBHHK200</strain>
    </source>
</reference>
<evidence type="ECO:0000313" key="3">
    <source>
        <dbReference type="EMBL" id="KAJ7029422.1"/>
    </source>
</evidence>
<feature type="compositionally biased region" description="Basic and acidic residues" evidence="1">
    <location>
        <begin position="94"/>
        <end position="105"/>
    </location>
</feature>
<dbReference type="Proteomes" id="UP001218188">
    <property type="component" value="Unassembled WGS sequence"/>
</dbReference>
<feature type="region of interest" description="Disordered" evidence="1">
    <location>
        <begin position="132"/>
        <end position="154"/>
    </location>
</feature>
<keyword evidence="2" id="KW-0732">Signal</keyword>
<name>A0AAD6WXZ6_9AGAR</name>
<keyword evidence="4" id="KW-1185">Reference proteome</keyword>
<comment type="caution">
    <text evidence="3">The sequence shown here is derived from an EMBL/GenBank/DDBJ whole genome shotgun (WGS) entry which is preliminary data.</text>
</comment>